<feature type="region of interest" description="Disordered" evidence="1">
    <location>
        <begin position="1084"/>
        <end position="1103"/>
    </location>
</feature>
<feature type="transmembrane region" description="Helical" evidence="2">
    <location>
        <begin position="21"/>
        <end position="38"/>
    </location>
</feature>
<organism evidence="3 4">
    <name type="scientific">Linnemannia gamsii</name>
    <dbReference type="NCBI Taxonomy" id="64522"/>
    <lineage>
        <taxon>Eukaryota</taxon>
        <taxon>Fungi</taxon>
        <taxon>Fungi incertae sedis</taxon>
        <taxon>Mucoromycota</taxon>
        <taxon>Mortierellomycotina</taxon>
        <taxon>Mortierellomycetes</taxon>
        <taxon>Mortierellales</taxon>
        <taxon>Mortierellaceae</taxon>
        <taxon>Linnemannia</taxon>
    </lineage>
</organism>
<comment type="caution">
    <text evidence="3">The sequence shown here is derived from an EMBL/GenBank/DDBJ whole genome shotgun (WGS) entry which is preliminary data.</text>
</comment>
<feature type="transmembrane region" description="Helical" evidence="2">
    <location>
        <begin position="376"/>
        <end position="399"/>
    </location>
</feature>
<keyword evidence="2" id="KW-0812">Transmembrane</keyword>
<keyword evidence="4" id="KW-1185">Reference proteome</keyword>
<feature type="transmembrane region" description="Helical" evidence="2">
    <location>
        <begin position="319"/>
        <end position="341"/>
    </location>
</feature>
<feature type="compositionally biased region" description="Basic residues" evidence="1">
    <location>
        <begin position="933"/>
        <end position="943"/>
    </location>
</feature>
<accession>A0A9P6RES2</accession>
<keyword evidence="2" id="KW-1133">Transmembrane helix</keyword>
<feature type="region of interest" description="Disordered" evidence="1">
    <location>
        <begin position="502"/>
        <end position="528"/>
    </location>
</feature>
<dbReference type="OrthoDB" id="2413360at2759"/>
<reference evidence="3" key="1">
    <citation type="journal article" date="2020" name="Fungal Divers.">
        <title>Resolving the Mortierellaceae phylogeny through synthesis of multi-gene phylogenetics and phylogenomics.</title>
        <authorList>
            <person name="Vandepol N."/>
            <person name="Liber J."/>
            <person name="Desiro A."/>
            <person name="Na H."/>
            <person name="Kennedy M."/>
            <person name="Barry K."/>
            <person name="Grigoriev I.V."/>
            <person name="Miller A.N."/>
            <person name="O'Donnell K."/>
            <person name="Stajich J.E."/>
            <person name="Bonito G."/>
        </authorList>
    </citation>
    <scope>NUCLEOTIDE SEQUENCE</scope>
    <source>
        <strain evidence="3">NVP60</strain>
    </source>
</reference>
<evidence type="ECO:0000313" key="3">
    <source>
        <dbReference type="EMBL" id="KAG0316054.1"/>
    </source>
</evidence>
<feature type="transmembrane region" description="Helical" evidence="2">
    <location>
        <begin position="424"/>
        <end position="446"/>
    </location>
</feature>
<feature type="compositionally biased region" description="Low complexity" evidence="1">
    <location>
        <begin position="502"/>
        <end position="513"/>
    </location>
</feature>
<proteinExistence type="predicted"/>
<keyword evidence="2" id="KW-0472">Membrane</keyword>
<protein>
    <submittedName>
        <fullName evidence="3">Uncharacterized protein</fullName>
    </submittedName>
</protein>
<dbReference type="EMBL" id="JAAAIN010000334">
    <property type="protein sequence ID" value="KAG0316054.1"/>
    <property type="molecule type" value="Genomic_DNA"/>
</dbReference>
<name>A0A9P6RES2_9FUNG</name>
<feature type="transmembrane region" description="Helical" evidence="2">
    <location>
        <begin position="267"/>
        <end position="288"/>
    </location>
</feature>
<feature type="region of interest" description="Disordered" evidence="1">
    <location>
        <begin position="819"/>
        <end position="840"/>
    </location>
</feature>
<feature type="transmembrane region" description="Helical" evidence="2">
    <location>
        <begin position="94"/>
        <end position="113"/>
    </location>
</feature>
<feature type="region of interest" description="Disordered" evidence="1">
    <location>
        <begin position="914"/>
        <end position="989"/>
    </location>
</feature>
<dbReference type="AlphaFoldDB" id="A0A9P6RES2"/>
<feature type="compositionally biased region" description="Polar residues" evidence="1">
    <location>
        <begin position="831"/>
        <end position="840"/>
    </location>
</feature>
<evidence type="ECO:0000256" key="1">
    <source>
        <dbReference type="SAM" id="MobiDB-lite"/>
    </source>
</evidence>
<dbReference type="Proteomes" id="UP000823405">
    <property type="component" value="Unassembled WGS sequence"/>
</dbReference>
<evidence type="ECO:0000313" key="4">
    <source>
        <dbReference type="Proteomes" id="UP000823405"/>
    </source>
</evidence>
<gene>
    <name evidence="3" type="ORF">BGZ97_007502</name>
</gene>
<evidence type="ECO:0000256" key="2">
    <source>
        <dbReference type="SAM" id="Phobius"/>
    </source>
</evidence>
<sequence length="1103" mass="121095">MTLKNLSQLQTCVLFAHLEQVLWLGISTSLLRYTWYLYRSLRRKLGVVSPRLMEAVAEHDPAARGTRCYSGGVESDMAAGFSFTRRSIRSFSDVWGMMPVFVVVPAAIVGLVIKTCLRSVFCCYCLSNHNNKTPISDQNRTVMEEEIQRKMKAKNVEDVFEAWPKWPKYMEDDPSVNHREIGPPNHQLTEIRVHSRDVVSPSSRPTTAASIVSEHPTLATKLRVAHLDLNDTHEESYGYDITKQRIRYHRNSWSHKTRVMMAVHQQLIGDIVVCVVIPALAFVPLYIVPAQGRAYDVYPDRGGCRVSSSGGSGDWVRTIVLLILNTIISVLGLLIAILSILQFKKQNGALSFKMKSLTPSPAVLRLYQSTEIVKNILLLCGGLNTILALGCIIHLSLAVSSKNFSTNSNPPKPLFRLAERDQDVLLIVLAIILVVVTYLTTFWACLRKNWRLLFYCFRKAPSEEYDDDSAHASTATFPNYPKPLEKVKVHQQRSITLNRYLTQTTSTTTTSTSRASVDPGDNEMTRLERSPGSRIGIVEPSMIISFGSERRVTDSNEDLEEEFVPRSGLLNSRHVSFSTKADSCHISIEGPSKLEQAAQVSDGRSTTDSSSVWLSSAPINADGALTAIPSTSISCASLSPTLTSTSTTPTFVSCPLPVTALLSKISKSTLRSFSSPELLAYTQGPLPTIPDQRSPVAKVKGRLQSHSIASQSSSRPCSPVFPQTHAQGTGLEKVGTTSMATGDRDSQKVALAVVGKSRDLAQTVTTTTKIFCSSRGDSQPAYPLTGRRILQNQGSYPTSVSICTPHSSSGLAVPLRLPDKDTLPPIPASSGDDQPTTASTAAKTAVDFDFDYDCNLDDDDMETMGAISLEELVFDEHSTDYDSIHQTMVMTRTTLPSDNRAMLESIVHHAFMSSAAPPTTPFPHRASSSRQSTSRRSRGRRPSVIKYSNLPYYGQCHGRGHGHISRASSGRSSGRKSEDTRYHNHNHHPLPLPLRGAYFHLVSRGINVVDLYGDADDDDETAGVGAEFMAASAMRPRGNHHRKKSSLGTIYNVPFQPQAPQSCMLQHFSVKGKCPVGGGCMRGSTVFENGPPRPDSPTDPRDP</sequence>